<gene>
    <name evidence="2" type="ORF">N4264_11280</name>
</gene>
<name>A0ABY6BNP1_9GAMM</name>
<organism evidence="2 3">
    <name type="scientific">Tahibacter amnicola</name>
    <dbReference type="NCBI Taxonomy" id="2976241"/>
    <lineage>
        <taxon>Bacteria</taxon>
        <taxon>Pseudomonadati</taxon>
        <taxon>Pseudomonadota</taxon>
        <taxon>Gammaproteobacteria</taxon>
        <taxon>Lysobacterales</taxon>
        <taxon>Rhodanobacteraceae</taxon>
        <taxon>Tahibacter</taxon>
    </lineage>
</organism>
<reference evidence="2" key="1">
    <citation type="submission" date="2022-09" db="EMBL/GenBank/DDBJ databases">
        <title>Tahibacter sp. nov., isolated from a fresh water.</title>
        <authorList>
            <person name="Baek J.H."/>
            <person name="Lee J.K."/>
            <person name="Kim J.M."/>
            <person name="Jeon C.O."/>
        </authorList>
    </citation>
    <scope>NUCLEOTIDE SEQUENCE</scope>
    <source>
        <strain evidence="2">W38</strain>
    </source>
</reference>
<dbReference type="Proteomes" id="UP001064632">
    <property type="component" value="Chromosome"/>
</dbReference>
<dbReference type="RefSeq" id="WP_261697132.1">
    <property type="nucleotide sequence ID" value="NZ_CP104694.1"/>
</dbReference>
<evidence type="ECO:0000256" key="1">
    <source>
        <dbReference type="SAM" id="SignalP"/>
    </source>
</evidence>
<feature type="chain" id="PRO_5045622313" description="Cellulose binding domain-containing protein" evidence="1">
    <location>
        <begin position="26"/>
        <end position="288"/>
    </location>
</feature>
<proteinExistence type="predicted"/>
<dbReference type="EMBL" id="CP104694">
    <property type="protein sequence ID" value="UXI70181.1"/>
    <property type="molecule type" value="Genomic_DNA"/>
</dbReference>
<evidence type="ECO:0000313" key="2">
    <source>
        <dbReference type="EMBL" id="UXI70181.1"/>
    </source>
</evidence>
<evidence type="ECO:0008006" key="4">
    <source>
        <dbReference type="Google" id="ProtNLM"/>
    </source>
</evidence>
<sequence>MNRVPALWISSVAATLLGLSTVASAVPVRWVIMDSRFEDGGVLSGTFVFDADTRQISQWNVSVSGGGVVAFPPFTYDEAAASGVYEGGYGNPQDSVILQSRTSERQLRVTPNAAFTNAGGTVPINLNTAQDHSAGLECYNCGPARIIVSGNFVGTPVTTGFVLAPSISGNWYDPAQNGHGFQIEVLPGGVATAFWFTFDNAGNPVWINAAGSIGAQTISMDARRVLGGRFPPNFNAATITTPVWGTLRFAFTGCNSGSVTWTTVDPAFTASGTMVLQRLTSIEGLACP</sequence>
<accession>A0ABY6BNP1</accession>
<feature type="signal peptide" evidence="1">
    <location>
        <begin position="1"/>
        <end position="25"/>
    </location>
</feature>
<evidence type="ECO:0000313" key="3">
    <source>
        <dbReference type="Proteomes" id="UP001064632"/>
    </source>
</evidence>
<protein>
    <recommendedName>
        <fullName evidence="4">Cellulose binding domain-containing protein</fullName>
    </recommendedName>
</protein>
<keyword evidence="1" id="KW-0732">Signal</keyword>
<keyword evidence="3" id="KW-1185">Reference proteome</keyword>